<reference evidence="2 3" key="1">
    <citation type="submission" date="2016-10" db="EMBL/GenBank/DDBJ databases">
        <authorList>
            <person name="de Groot N.N."/>
        </authorList>
    </citation>
    <scope>NUCLEOTIDE SEQUENCE [LARGE SCALE GENOMIC DNA]</scope>
    <source>
        <strain evidence="2 3">ML2</strain>
    </source>
</reference>
<sequence length="57" mass="6715">MRKKIYPIIILFSYPITLIILTILRLTTRGYVDYNTIPIVLITISIVIFSLIKYKEL</sequence>
<evidence type="ECO:0000313" key="2">
    <source>
        <dbReference type="EMBL" id="SFO18401.1"/>
    </source>
</evidence>
<name>A0A1I5F516_9CLOT</name>
<evidence type="ECO:0000256" key="1">
    <source>
        <dbReference type="SAM" id="Phobius"/>
    </source>
</evidence>
<protein>
    <submittedName>
        <fullName evidence="2">Uncharacterized protein</fullName>
    </submittedName>
</protein>
<keyword evidence="1" id="KW-1133">Transmembrane helix</keyword>
<feature type="transmembrane region" description="Helical" evidence="1">
    <location>
        <begin position="36"/>
        <end position="54"/>
    </location>
</feature>
<accession>A0A1I5F516</accession>
<dbReference type="AlphaFoldDB" id="A0A1I5F516"/>
<dbReference type="Proteomes" id="UP000181899">
    <property type="component" value="Unassembled WGS sequence"/>
</dbReference>
<gene>
    <name evidence="2" type="ORF">SAMN04488695_1289</name>
</gene>
<evidence type="ECO:0000313" key="3">
    <source>
        <dbReference type="Proteomes" id="UP000181899"/>
    </source>
</evidence>
<keyword evidence="1" id="KW-0812">Transmembrane</keyword>
<keyword evidence="3" id="KW-1185">Reference proteome</keyword>
<proteinExistence type="predicted"/>
<organism evidence="2 3">
    <name type="scientific">Proteiniclasticum ruminis</name>
    <dbReference type="NCBI Taxonomy" id="398199"/>
    <lineage>
        <taxon>Bacteria</taxon>
        <taxon>Bacillati</taxon>
        <taxon>Bacillota</taxon>
        <taxon>Clostridia</taxon>
        <taxon>Eubacteriales</taxon>
        <taxon>Clostridiaceae</taxon>
        <taxon>Proteiniclasticum</taxon>
    </lineage>
</organism>
<keyword evidence="1" id="KW-0472">Membrane</keyword>
<feature type="transmembrane region" description="Helical" evidence="1">
    <location>
        <begin position="5"/>
        <end position="24"/>
    </location>
</feature>
<dbReference type="EMBL" id="FOVK01000028">
    <property type="protein sequence ID" value="SFO18401.1"/>
    <property type="molecule type" value="Genomic_DNA"/>
</dbReference>